<sequence>MRVTNIALGKKYSKKVGMLQSLWRDYEERIRTLPQSDHWEFFADRDHLCLGTLDTKSKNGNGLTFKEAFQGMLLVISATNNIFRKMFFPKLSYAEAVAKGSYYLTMMAAKEAYVGLEAEEVAGMAAAGMMDLFFVPNLHMMFETCGMGADRGWGTKTVKTINASTLSAIVLAAMGLPTTKHGSYGNTTKIGSTDVLEQSGANVAIDGAEELMRIFKKTRFLFTDAHTVKTLHYLSHLLKVETVNHVIGPMTGPVSSSTRLYKLMGVNHNVHPLTVAGAYTELHREGFVNLGGAVIVGGVNAIPKREDLHSPTWFRDHCFLDEVSPVATIVCLATGPTVLGTVCLEGSAPFGVEFHEHDLKVPNEMHTLMQANQKALRGEGPLGNYLAANTALARMAGETEFFTLDRLRDYTEDALKVLQSGAAERLLDVYVEETGGTRIVW</sequence>
<dbReference type="GO" id="GO:0005829">
    <property type="term" value="C:cytosol"/>
    <property type="evidence" value="ECO:0007669"/>
    <property type="project" value="TreeGrafter"/>
</dbReference>
<evidence type="ECO:0000259" key="3">
    <source>
        <dbReference type="Pfam" id="PF00591"/>
    </source>
</evidence>
<dbReference type="InterPro" id="IPR035902">
    <property type="entry name" value="Nuc_phospho_transferase"/>
</dbReference>
<evidence type="ECO:0000256" key="2">
    <source>
        <dbReference type="ARBA" id="ARBA00022679"/>
    </source>
</evidence>
<keyword evidence="1" id="KW-0328">Glycosyltransferase</keyword>
<comment type="caution">
    <text evidence="4">The sequence shown here is derived from an EMBL/GenBank/DDBJ whole genome shotgun (WGS) entry which is preliminary data.</text>
</comment>
<protein>
    <recommendedName>
        <fullName evidence="3">Glycosyl transferase family 3 domain-containing protein</fullName>
    </recommendedName>
</protein>
<dbReference type="Gene3D" id="3.40.1030.10">
    <property type="entry name" value="Nucleoside phosphorylase/phosphoribosyltransferase catalytic domain"/>
    <property type="match status" value="1"/>
</dbReference>
<dbReference type="Proteomes" id="UP000176815">
    <property type="component" value="Unassembled WGS sequence"/>
</dbReference>
<evidence type="ECO:0000313" key="5">
    <source>
        <dbReference type="Proteomes" id="UP000176815"/>
    </source>
</evidence>
<dbReference type="Pfam" id="PF00591">
    <property type="entry name" value="Glycos_transf_3"/>
    <property type="match status" value="1"/>
</dbReference>
<dbReference type="PANTHER" id="PTHR43285">
    <property type="entry name" value="ANTHRANILATE PHOSPHORIBOSYLTRANSFERASE"/>
    <property type="match status" value="1"/>
</dbReference>
<dbReference type="AlphaFoldDB" id="A0A1F4XAB2"/>
<keyword evidence="2" id="KW-0808">Transferase</keyword>
<dbReference type="PANTHER" id="PTHR43285:SF2">
    <property type="entry name" value="ANTHRANILATE PHOSPHORIBOSYLTRANSFERASE"/>
    <property type="match status" value="1"/>
</dbReference>
<dbReference type="GO" id="GO:0004048">
    <property type="term" value="F:anthranilate phosphoribosyltransferase activity"/>
    <property type="evidence" value="ECO:0007669"/>
    <property type="project" value="InterPro"/>
</dbReference>
<dbReference type="EMBL" id="MEWG01000008">
    <property type="protein sequence ID" value="OGC78013.1"/>
    <property type="molecule type" value="Genomic_DNA"/>
</dbReference>
<dbReference type="GO" id="GO:0000162">
    <property type="term" value="P:L-tryptophan biosynthetic process"/>
    <property type="evidence" value="ECO:0007669"/>
    <property type="project" value="InterPro"/>
</dbReference>
<evidence type="ECO:0000256" key="1">
    <source>
        <dbReference type="ARBA" id="ARBA00022676"/>
    </source>
</evidence>
<proteinExistence type="predicted"/>
<accession>A0A1F4XAB2</accession>
<reference evidence="4 5" key="1">
    <citation type="journal article" date="2016" name="Nat. Commun.">
        <title>Thousands of microbial genomes shed light on interconnected biogeochemical processes in an aquifer system.</title>
        <authorList>
            <person name="Anantharaman K."/>
            <person name="Brown C.T."/>
            <person name="Hug L.A."/>
            <person name="Sharon I."/>
            <person name="Castelle C.J."/>
            <person name="Probst A.J."/>
            <person name="Thomas B.C."/>
            <person name="Singh A."/>
            <person name="Wilkins M.J."/>
            <person name="Karaoz U."/>
            <person name="Brodie E.L."/>
            <person name="Williams K.H."/>
            <person name="Hubbard S.S."/>
            <person name="Banfield J.F."/>
        </authorList>
    </citation>
    <scope>NUCLEOTIDE SEQUENCE [LARGE SCALE GENOMIC DNA]</scope>
</reference>
<gene>
    <name evidence="4" type="ORF">A2619_02925</name>
</gene>
<organism evidence="4 5">
    <name type="scientific">candidate division WWE3 bacterium RIFOXYD1_FULL_39_9</name>
    <dbReference type="NCBI Taxonomy" id="1802649"/>
    <lineage>
        <taxon>Bacteria</taxon>
        <taxon>Katanobacteria</taxon>
    </lineage>
</organism>
<feature type="domain" description="Glycosyl transferase family 3" evidence="3">
    <location>
        <begin position="154"/>
        <end position="285"/>
    </location>
</feature>
<dbReference type="SUPFAM" id="SSF52418">
    <property type="entry name" value="Nucleoside phosphorylase/phosphoribosyltransferase catalytic domain"/>
    <property type="match status" value="1"/>
</dbReference>
<dbReference type="InterPro" id="IPR005940">
    <property type="entry name" value="Anthranilate_Pribosyl_Tfrase"/>
</dbReference>
<name>A0A1F4XAB2_UNCKA</name>
<evidence type="ECO:0000313" key="4">
    <source>
        <dbReference type="EMBL" id="OGC78013.1"/>
    </source>
</evidence>
<dbReference type="InterPro" id="IPR000312">
    <property type="entry name" value="Glycosyl_Trfase_fam3"/>
</dbReference>